<feature type="compositionally biased region" description="Basic and acidic residues" evidence="1">
    <location>
        <begin position="73"/>
        <end position="86"/>
    </location>
</feature>
<sequence>MDLIKTSCLGVTLEYLNTGMTVLSSVHFWEDPPNLQSEDRPVFTNLLQEDQTWCVDVKRTHVATDPEIPREMLKDSRWERNDELSRPENSGQECEYVVQDTRSRDMNGFDSRRGPEVRYL</sequence>
<dbReference type="AlphaFoldDB" id="A0A8S0VRW7"/>
<proteinExistence type="predicted"/>
<name>A0A8S0VRW7_CYCAE</name>
<comment type="caution">
    <text evidence="2">The sequence shown here is derived from an EMBL/GenBank/DDBJ whole genome shotgun (WGS) entry which is preliminary data.</text>
</comment>
<evidence type="ECO:0000256" key="1">
    <source>
        <dbReference type="SAM" id="MobiDB-lite"/>
    </source>
</evidence>
<evidence type="ECO:0000313" key="3">
    <source>
        <dbReference type="Proteomes" id="UP000467700"/>
    </source>
</evidence>
<keyword evidence="3" id="KW-1185">Reference proteome</keyword>
<feature type="compositionally biased region" description="Basic and acidic residues" evidence="1">
    <location>
        <begin position="101"/>
        <end position="120"/>
    </location>
</feature>
<feature type="region of interest" description="Disordered" evidence="1">
    <location>
        <begin position="73"/>
        <end position="120"/>
    </location>
</feature>
<gene>
    <name evidence="2" type="ORF">AAE3_LOCUS7291</name>
</gene>
<protein>
    <submittedName>
        <fullName evidence="2">Uncharacterized protein</fullName>
    </submittedName>
</protein>
<accession>A0A8S0VRW7</accession>
<dbReference type="EMBL" id="CACVBS010000046">
    <property type="protein sequence ID" value="CAA7265049.1"/>
    <property type="molecule type" value="Genomic_DNA"/>
</dbReference>
<dbReference type="Proteomes" id="UP000467700">
    <property type="component" value="Unassembled WGS sequence"/>
</dbReference>
<evidence type="ECO:0000313" key="2">
    <source>
        <dbReference type="EMBL" id="CAA7265049.1"/>
    </source>
</evidence>
<organism evidence="2 3">
    <name type="scientific">Cyclocybe aegerita</name>
    <name type="common">Black poplar mushroom</name>
    <name type="synonym">Agrocybe aegerita</name>
    <dbReference type="NCBI Taxonomy" id="1973307"/>
    <lineage>
        <taxon>Eukaryota</taxon>
        <taxon>Fungi</taxon>
        <taxon>Dikarya</taxon>
        <taxon>Basidiomycota</taxon>
        <taxon>Agaricomycotina</taxon>
        <taxon>Agaricomycetes</taxon>
        <taxon>Agaricomycetidae</taxon>
        <taxon>Agaricales</taxon>
        <taxon>Agaricineae</taxon>
        <taxon>Bolbitiaceae</taxon>
        <taxon>Cyclocybe</taxon>
    </lineage>
</organism>
<reference evidence="2 3" key="1">
    <citation type="submission" date="2020-01" db="EMBL/GenBank/DDBJ databases">
        <authorList>
            <person name="Gupta K D."/>
        </authorList>
    </citation>
    <scope>NUCLEOTIDE SEQUENCE [LARGE SCALE GENOMIC DNA]</scope>
</reference>